<dbReference type="PANTHER" id="PTHR10039">
    <property type="entry name" value="AMELOGENIN"/>
    <property type="match status" value="1"/>
</dbReference>
<dbReference type="OrthoDB" id="674604at2759"/>
<evidence type="ECO:0000259" key="2">
    <source>
        <dbReference type="Pfam" id="PF24883"/>
    </source>
</evidence>
<proteinExistence type="predicted"/>
<dbReference type="Gene3D" id="3.40.50.300">
    <property type="entry name" value="P-loop containing nucleotide triphosphate hydrolases"/>
    <property type="match status" value="1"/>
</dbReference>
<feature type="domain" description="Nephrocystin 3-like N-terminal" evidence="2">
    <location>
        <begin position="51"/>
        <end position="122"/>
    </location>
</feature>
<keyword evidence="1" id="KW-0677">Repeat</keyword>
<dbReference type="InterPro" id="IPR027417">
    <property type="entry name" value="P-loop_NTPase"/>
</dbReference>
<dbReference type="PANTHER" id="PTHR10039:SF14">
    <property type="entry name" value="NACHT DOMAIN-CONTAINING PROTEIN"/>
    <property type="match status" value="1"/>
</dbReference>
<reference evidence="3" key="1">
    <citation type="journal article" date="2020" name="Phytopathology">
        <title>Genome Sequence Resources of Colletotrichum truncatum, C. plurivorum, C. musicola, and C. sojae: Four Species Pathogenic to Soybean (Glycine max).</title>
        <authorList>
            <person name="Rogerio F."/>
            <person name="Boufleur T.R."/>
            <person name="Ciampi-Guillardi M."/>
            <person name="Sukno S.A."/>
            <person name="Thon M.R."/>
            <person name="Massola Junior N.S."/>
            <person name="Baroncelli R."/>
        </authorList>
    </citation>
    <scope>NUCLEOTIDE SEQUENCE</scope>
    <source>
        <strain evidence="3">LFN0074</strain>
    </source>
</reference>
<gene>
    <name evidence="3" type="ORF">CMUS01_09659</name>
</gene>
<sequence length="153" mass="17799">MLVSDTNAIVSEHSRKQELRYENEKHAECHRVFKTSRYQVFKDNNPERVQGTCEWVLGHERYRRWYNNSGNDLLWISADPGCGKSVLAKSLIDNELRNTDSHNICYFFFKDNEEQNSFATAMCTRSSSSAPSAVFPPGLLHSTRHGILREEWR</sequence>
<keyword evidence="4" id="KW-1185">Reference proteome</keyword>
<protein>
    <submittedName>
        <fullName evidence="3">Ankyrin repeat domain-containing protein 50-like protein 3</fullName>
    </submittedName>
</protein>
<organism evidence="3 4">
    <name type="scientific">Colletotrichum musicola</name>
    <dbReference type="NCBI Taxonomy" id="2175873"/>
    <lineage>
        <taxon>Eukaryota</taxon>
        <taxon>Fungi</taxon>
        <taxon>Dikarya</taxon>
        <taxon>Ascomycota</taxon>
        <taxon>Pezizomycotina</taxon>
        <taxon>Sordariomycetes</taxon>
        <taxon>Hypocreomycetidae</taxon>
        <taxon>Glomerellales</taxon>
        <taxon>Glomerellaceae</taxon>
        <taxon>Colletotrichum</taxon>
        <taxon>Colletotrichum orchidearum species complex</taxon>
    </lineage>
</organism>
<dbReference type="EMBL" id="WIGM01000417">
    <property type="protein sequence ID" value="KAF6825877.1"/>
    <property type="molecule type" value="Genomic_DNA"/>
</dbReference>
<evidence type="ECO:0000313" key="3">
    <source>
        <dbReference type="EMBL" id="KAF6825877.1"/>
    </source>
</evidence>
<dbReference type="Pfam" id="PF24883">
    <property type="entry name" value="NPHP3_N"/>
    <property type="match status" value="1"/>
</dbReference>
<name>A0A8H6K6V5_9PEZI</name>
<dbReference type="AlphaFoldDB" id="A0A8H6K6V5"/>
<comment type="caution">
    <text evidence="3">The sequence shown here is derived from an EMBL/GenBank/DDBJ whole genome shotgun (WGS) entry which is preliminary data.</text>
</comment>
<evidence type="ECO:0000256" key="1">
    <source>
        <dbReference type="ARBA" id="ARBA00022737"/>
    </source>
</evidence>
<dbReference type="Proteomes" id="UP000639643">
    <property type="component" value="Unassembled WGS sequence"/>
</dbReference>
<evidence type="ECO:0000313" key="4">
    <source>
        <dbReference type="Proteomes" id="UP000639643"/>
    </source>
</evidence>
<accession>A0A8H6K6V5</accession>
<dbReference type="InterPro" id="IPR056884">
    <property type="entry name" value="NPHP3-like_N"/>
</dbReference>